<proteinExistence type="predicted"/>
<gene>
    <name evidence="1" type="ORF">COCSADRAFT_96614</name>
</gene>
<name>M2SWA5_COCSN</name>
<dbReference type="RefSeq" id="XP_007702677.1">
    <property type="nucleotide sequence ID" value="XM_007704487.1"/>
</dbReference>
<feature type="non-terminal residue" evidence="1">
    <location>
        <position position="1"/>
    </location>
</feature>
<dbReference type="AlphaFoldDB" id="M2SWA5"/>
<sequence>DAYLIFTTSAAAVYPLPLSELYSATKYDTIVSMRSIAQLMIVDKIRVNAICTGAVLTPILPSEVRSALPHKVLTPVSIVVSVVLSLVDGNEMTDADGYQIPGNKLHGQTVEASVDKFYFRPQPGYCDGNMERVWAVL</sequence>
<organism evidence="1 2">
    <name type="scientific">Cochliobolus sativus (strain ND90Pr / ATCC 201652)</name>
    <name type="common">Common root rot and spot blotch fungus</name>
    <name type="synonym">Bipolaris sorokiniana</name>
    <dbReference type="NCBI Taxonomy" id="665912"/>
    <lineage>
        <taxon>Eukaryota</taxon>
        <taxon>Fungi</taxon>
        <taxon>Dikarya</taxon>
        <taxon>Ascomycota</taxon>
        <taxon>Pezizomycotina</taxon>
        <taxon>Dothideomycetes</taxon>
        <taxon>Pleosporomycetidae</taxon>
        <taxon>Pleosporales</taxon>
        <taxon>Pleosporineae</taxon>
        <taxon>Pleosporaceae</taxon>
        <taxon>Bipolaris</taxon>
    </lineage>
</organism>
<dbReference type="Pfam" id="PF00106">
    <property type="entry name" value="adh_short"/>
    <property type="match status" value="1"/>
</dbReference>
<dbReference type="KEGG" id="bsc:COCSADRAFT_96614"/>
<dbReference type="InterPro" id="IPR036291">
    <property type="entry name" value="NAD(P)-bd_dom_sf"/>
</dbReference>
<dbReference type="SUPFAM" id="SSF51735">
    <property type="entry name" value="NAD(P)-binding Rossmann-fold domains"/>
    <property type="match status" value="1"/>
</dbReference>
<evidence type="ECO:0000313" key="2">
    <source>
        <dbReference type="Proteomes" id="UP000016934"/>
    </source>
</evidence>
<evidence type="ECO:0000313" key="1">
    <source>
        <dbReference type="EMBL" id="EMD61286.1"/>
    </source>
</evidence>
<protein>
    <submittedName>
        <fullName evidence="1">Uncharacterized protein</fullName>
    </submittedName>
</protein>
<accession>M2SWA5</accession>
<dbReference type="OrthoDB" id="37659at2759"/>
<reference evidence="2" key="2">
    <citation type="journal article" date="2013" name="PLoS Genet.">
        <title>Comparative genome structure, secondary metabolite, and effector coding capacity across Cochliobolus pathogens.</title>
        <authorList>
            <person name="Condon B.J."/>
            <person name="Leng Y."/>
            <person name="Wu D."/>
            <person name="Bushley K.E."/>
            <person name="Ohm R.A."/>
            <person name="Otillar R."/>
            <person name="Martin J."/>
            <person name="Schackwitz W."/>
            <person name="Grimwood J."/>
            <person name="MohdZainudin N."/>
            <person name="Xue C."/>
            <person name="Wang R."/>
            <person name="Manning V.A."/>
            <person name="Dhillon B."/>
            <person name="Tu Z.J."/>
            <person name="Steffenson B.J."/>
            <person name="Salamov A."/>
            <person name="Sun H."/>
            <person name="Lowry S."/>
            <person name="LaButti K."/>
            <person name="Han J."/>
            <person name="Copeland A."/>
            <person name="Lindquist E."/>
            <person name="Barry K."/>
            <person name="Schmutz J."/>
            <person name="Baker S.E."/>
            <person name="Ciuffetti L.M."/>
            <person name="Grigoriev I.V."/>
            <person name="Zhong S."/>
            <person name="Turgeon B.G."/>
        </authorList>
    </citation>
    <scope>NUCLEOTIDE SEQUENCE [LARGE SCALE GENOMIC DNA]</scope>
    <source>
        <strain evidence="2">ND90Pr / ATCC 201652</strain>
    </source>
</reference>
<reference evidence="1 2" key="1">
    <citation type="journal article" date="2012" name="PLoS Pathog.">
        <title>Diverse lifestyles and strategies of plant pathogenesis encoded in the genomes of eighteen Dothideomycetes fungi.</title>
        <authorList>
            <person name="Ohm R.A."/>
            <person name="Feau N."/>
            <person name="Henrissat B."/>
            <person name="Schoch C.L."/>
            <person name="Horwitz B.A."/>
            <person name="Barry K.W."/>
            <person name="Condon B.J."/>
            <person name="Copeland A.C."/>
            <person name="Dhillon B."/>
            <person name="Glaser F."/>
            <person name="Hesse C.N."/>
            <person name="Kosti I."/>
            <person name="LaButti K."/>
            <person name="Lindquist E.A."/>
            <person name="Lucas S."/>
            <person name="Salamov A.A."/>
            <person name="Bradshaw R.E."/>
            <person name="Ciuffetti L."/>
            <person name="Hamelin R.C."/>
            <person name="Kema G.H.J."/>
            <person name="Lawrence C."/>
            <person name="Scott J.A."/>
            <person name="Spatafora J.W."/>
            <person name="Turgeon B.G."/>
            <person name="de Wit P.J.G.M."/>
            <person name="Zhong S."/>
            <person name="Goodwin S.B."/>
            <person name="Grigoriev I.V."/>
        </authorList>
    </citation>
    <scope>NUCLEOTIDE SEQUENCE [LARGE SCALE GENOMIC DNA]</scope>
    <source>
        <strain evidence="2">ND90Pr / ATCC 201652</strain>
    </source>
</reference>
<keyword evidence="2" id="KW-1185">Reference proteome</keyword>
<dbReference type="Proteomes" id="UP000016934">
    <property type="component" value="Unassembled WGS sequence"/>
</dbReference>
<dbReference type="HOGENOM" id="CLU_1869995_0_0_1"/>
<dbReference type="Gene3D" id="3.40.50.720">
    <property type="entry name" value="NAD(P)-binding Rossmann-like Domain"/>
    <property type="match status" value="1"/>
</dbReference>
<dbReference type="InterPro" id="IPR002347">
    <property type="entry name" value="SDR_fam"/>
</dbReference>
<dbReference type="EMBL" id="KB445648">
    <property type="protein sequence ID" value="EMD61286.1"/>
    <property type="molecule type" value="Genomic_DNA"/>
</dbReference>
<dbReference type="GeneID" id="19141691"/>